<gene>
    <name evidence="3" type="ORF">CHGG_10555</name>
</gene>
<dbReference type="VEuPathDB" id="FungiDB:CHGG_10555"/>
<dbReference type="PANTHER" id="PTHR33112:SF16">
    <property type="entry name" value="HETEROKARYON INCOMPATIBILITY DOMAIN-CONTAINING PROTEIN"/>
    <property type="match status" value="1"/>
</dbReference>
<dbReference type="HOGENOM" id="CLU_002639_2_12_1"/>
<organism evidence="3 4">
    <name type="scientific">Chaetomium globosum (strain ATCC 6205 / CBS 148.51 / DSM 1962 / NBRC 6347 / NRRL 1970)</name>
    <name type="common">Soil fungus</name>
    <dbReference type="NCBI Taxonomy" id="306901"/>
    <lineage>
        <taxon>Eukaryota</taxon>
        <taxon>Fungi</taxon>
        <taxon>Dikarya</taxon>
        <taxon>Ascomycota</taxon>
        <taxon>Pezizomycotina</taxon>
        <taxon>Sordariomycetes</taxon>
        <taxon>Sordariomycetidae</taxon>
        <taxon>Sordariales</taxon>
        <taxon>Chaetomiaceae</taxon>
        <taxon>Chaetomium</taxon>
    </lineage>
</organism>
<dbReference type="InterPro" id="IPR010730">
    <property type="entry name" value="HET"/>
</dbReference>
<dbReference type="Pfam" id="PF06985">
    <property type="entry name" value="HET"/>
    <property type="match status" value="1"/>
</dbReference>
<dbReference type="eggNOG" id="ENOG502RUEM">
    <property type="taxonomic scope" value="Eukaryota"/>
</dbReference>
<feature type="domain" description="Heterokaryon incompatibility" evidence="2">
    <location>
        <begin position="240"/>
        <end position="408"/>
    </location>
</feature>
<dbReference type="Proteomes" id="UP000001056">
    <property type="component" value="Unassembled WGS sequence"/>
</dbReference>
<accession>Q2GN99</accession>
<dbReference type="AlphaFoldDB" id="Q2GN99"/>
<dbReference type="PANTHER" id="PTHR33112">
    <property type="entry name" value="DOMAIN PROTEIN, PUTATIVE-RELATED"/>
    <property type="match status" value="1"/>
</dbReference>
<reference evidence="4" key="1">
    <citation type="journal article" date="2015" name="Genome Announc.">
        <title>Draft genome sequence of the cellulolytic fungus Chaetomium globosum.</title>
        <authorList>
            <person name="Cuomo C.A."/>
            <person name="Untereiner W.A."/>
            <person name="Ma L.-J."/>
            <person name="Grabherr M."/>
            <person name="Birren B.W."/>
        </authorList>
    </citation>
    <scope>NUCLEOTIDE SEQUENCE [LARGE SCALE GENOMIC DNA]</scope>
    <source>
        <strain evidence="4">ATCC 6205 / CBS 148.51 / DSM 1962 / NBRC 6347 / NRRL 1970</strain>
    </source>
</reference>
<protein>
    <recommendedName>
        <fullName evidence="2">Heterokaryon incompatibility domain-containing protein</fullName>
    </recommendedName>
</protein>
<keyword evidence="4" id="KW-1185">Reference proteome</keyword>
<dbReference type="STRING" id="306901.Q2GN99"/>
<sequence length="712" mass="77396">MSSNPAPKPTPELCGRCSVLFSVQGLSEIYTTSQGRFRHSQLETFEDRVDCRFCRFLWEEDLIGANTQPLAFRRLRDLVYPPQSAARIHNAKSFPGSWVVIRCEKSVAVQGQVDYLPLPSSLATTSENLSASALSLMCVRIENSKGRMLWEFPFFYVTAAQDDPCAALTPFRPLDWNGLSPRSAPLLKALLNRCETAHSRCEPLVPQPLPTRLVHVPRDYPSSQSIRLHVTPKGGQQGQYIALSYCWGGPQKFSLKHSNLDELQHQMTPVSGLPRTLQDAIAVTYHLGFEYLWIDALCIIQDSPSDKRDEISQMQHIYANAAVTIVAATASSVEQGFLTSHAQFSSRHRSVSVPMTLTPTTATPTPTSTTTTPNPNTSITAGTLTLTPTHHPSTTSFPINHRGWTYQEALLSSRLLTFGDLEPYPALPHQGGHARGADGGPTSRDFEILKEGWEEVRLVVGNAGVGTGTGGAGSETGGEEVEDGGGIVLLEGGASIDLRLEFRWPGLVGQYTRRVLGEVGDRPHAIAGVVAALEGVTGDKCVYGVWRSCAVACLLWAVVDGEGPGEVLRVNGGLLPTWSWMSVTGPVELDRVEYMKVAEAVVDWTAGGDDKTLCMSCRVLEESEVMGVAPLLVYWTLDVGKPVSAPPSPSNWLRPPVKEPLFFLVIALQIDQTFLALVTTAAGGGVYHRRGLAELKSSSVITSKPRESISLK</sequence>
<name>Q2GN99_CHAGB</name>
<proteinExistence type="predicted"/>
<dbReference type="OrthoDB" id="5125733at2759"/>
<dbReference type="RefSeq" id="XP_001228482.1">
    <property type="nucleotide sequence ID" value="XM_001228481.1"/>
</dbReference>
<feature type="region of interest" description="Disordered" evidence="1">
    <location>
        <begin position="356"/>
        <end position="376"/>
    </location>
</feature>
<evidence type="ECO:0000313" key="4">
    <source>
        <dbReference type="Proteomes" id="UP000001056"/>
    </source>
</evidence>
<dbReference type="InParanoid" id="Q2GN99"/>
<evidence type="ECO:0000259" key="2">
    <source>
        <dbReference type="Pfam" id="PF06985"/>
    </source>
</evidence>
<evidence type="ECO:0000256" key="1">
    <source>
        <dbReference type="SAM" id="MobiDB-lite"/>
    </source>
</evidence>
<dbReference type="GeneID" id="4396410"/>
<evidence type="ECO:0000313" key="3">
    <source>
        <dbReference type="EMBL" id="EAQ84151.1"/>
    </source>
</evidence>
<dbReference type="EMBL" id="CH408035">
    <property type="protein sequence ID" value="EAQ84151.1"/>
    <property type="molecule type" value="Genomic_DNA"/>
</dbReference>
<dbReference type="OMA" id="HESHIVY"/>